<keyword evidence="2" id="KW-0805">Transcription regulation</keyword>
<evidence type="ECO:0000313" key="9">
    <source>
        <dbReference type="RefSeq" id="XP_019087527.1"/>
    </source>
</evidence>
<dbReference type="Pfam" id="PF03634">
    <property type="entry name" value="TCP"/>
    <property type="match status" value="1"/>
</dbReference>
<evidence type="ECO:0000256" key="3">
    <source>
        <dbReference type="ARBA" id="ARBA00023125"/>
    </source>
</evidence>
<dbReference type="PROSITE" id="PS51369">
    <property type="entry name" value="TCP"/>
    <property type="match status" value="1"/>
</dbReference>
<dbReference type="InterPro" id="IPR005333">
    <property type="entry name" value="Transcription_factor_TCP"/>
</dbReference>
<feature type="non-terminal residue" evidence="9">
    <location>
        <position position="1"/>
    </location>
</feature>
<evidence type="ECO:0000313" key="8">
    <source>
        <dbReference type="Proteomes" id="UP000694864"/>
    </source>
</evidence>
<reference evidence="8" key="1">
    <citation type="journal article" date="2014" name="Nat. Commun.">
        <title>The emerging biofuel crop Camelina sativa retains a highly undifferentiated hexaploid genome structure.</title>
        <authorList>
            <person name="Kagale S."/>
            <person name="Koh C."/>
            <person name="Nixon J."/>
            <person name="Bollina V."/>
            <person name="Clarke W.E."/>
            <person name="Tuteja R."/>
            <person name="Spillane C."/>
            <person name="Robinson S.J."/>
            <person name="Links M.G."/>
            <person name="Clarke C."/>
            <person name="Higgins E.E."/>
            <person name="Huebert T."/>
            <person name="Sharpe A.G."/>
            <person name="Parkin I.A."/>
        </authorList>
    </citation>
    <scope>NUCLEOTIDE SEQUENCE [LARGE SCALE GENOMIC DNA]</scope>
    <source>
        <strain evidence="8">cv. DH55</strain>
    </source>
</reference>
<dbReference type="PANTHER" id="PTHR31072:SF91">
    <property type="entry name" value="TRANSCRIPTION FACTOR TCP6"/>
    <property type="match status" value="1"/>
</dbReference>
<evidence type="ECO:0000256" key="6">
    <source>
        <dbReference type="SAM" id="MobiDB-lite"/>
    </source>
</evidence>
<evidence type="ECO:0000256" key="2">
    <source>
        <dbReference type="ARBA" id="ARBA00023015"/>
    </source>
</evidence>
<feature type="region of interest" description="Disordered" evidence="6">
    <location>
        <begin position="16"/>
        <end position="43"/>
    </location>
</feature>
<gene>
    <name evidence="9" type="primary">LOC104728435</name>
</gene>
<feature type="domain" description="TCP" evidence="7">
    <location>
        <begin position="88"/>
        <end position="142"/>
    </location>
</feature>
<keyword evidence="8" id="KW-1185">Reference proteome</keyword>
<sequence length="282" mass="31703">FTHRPEKSPHLLDLVMNPKTNPNLPSYLNPSPHNQNNDKNRKQTVVKGFDIVVGDKELKRKTKTKEKEKEEQQQIQLLGEEQKKKKPNKDRHLKVEGRGRRVRLPVLCAARIYQLTKELGLKSDGETIEWLLQQAEPSIISATGNGIKPVGATTESVVVSQPRPLLTADLMVGHHNTQGGAPTPRSQMAANGLLRWMNETWQNTTQRLFDLNCGFGFGFKGVSEMGFGNNPRPGLELGLSMAVGMLGVLYPQVYQQMGQEQSRVHRHHLHEDQQQRAEKSGS</sequence>
<evidence type="ECO:0000256" key="4">
    <source>
        <dbReference type="ARBA" id="ARBA00023163"/>
    </source>
</evidence>
<dbReference type="PANTHER" id="PTHR31072">
    <property type="entry name" value="TRANSCRIPTION FACTOR TCP4-RELATED"/>
    <property type="match status" value="1"/>
</dbReference>
<accession>A0ABM1QL89</accession>
<name>A0ABM1QL89_CAMSA</name>
<feature type="compositionally biased region" description="Low complexity" evidence="6">
    <location>
        <begin position="21"/>
        <end position="34"/>
    </location>
</feature>
<organism evidence="8 9">
    <name type="scientific">Camelina sativa</name>
    <name type="common">False flax</name>
    <name type="synonym">Myagrum sativum</name>
    <dbReference type="NCBI Taxonomy" id="90675"/>
    <lineage>
        <taxon>Eukaryota</taxon>
        <taxon>Viridiplantae</taxon>
        <taxon>Streptophyta</taxon>
        <taxon>Embryophyta</taxon>
        <taxon>Tracheophyta</taxon>
        <taxon>Spermatophyta</taxon>
        <taxon>Magnoliopsida</taxon>
        <taxon>eudicotyledons</taxon>
        <taxon>Gunneridae</taxon>
        <taxon>Pentapetalae</taxon>
        <taxon>rosids</taxon>
        <taxon>malvids</taxon>
        <taxon>Brassicales</taxon>
        <taxon>Brassicaceae</taxon>
        <taxon>Camelineae</taxon>
        <taxon>Camelina</taxon>
    </lineage>
</organism>
<feature type="region of interest" description="Disordered" evidence="6">
    <location>
        <begin position="62"/>
        <end position="92"/>
    </location>
</feature>
<keyword evidence="4" id="KW-0804">Transcription</keyword>
<keyword evidence="5" id="KW-0539">Nucleus</keyword>
<reference evidence="9" key="2">
    <citation type="submission" date="2025-08" db="UniProtKB">
        <authorList>
            <consortium name="RefSeq"/>
        </authorList>
    </citation>
    <scope>IDENTIFICATION</scope>
    <source>
        <tissue evidence="9">Leaf</tissue>
    </source>
</reference>
<protein>
    <submittedName>
        <fullName evidence="9">LOW QUALITY PROTEIN: transcription factor TCP6-like</fullName>
    </submittedName>
</protein>
<dbReference type="InterPro" id="IPR017887">
    <property type="entry name" value="TF_TCP_subgr"/>
</dbReference>
<proteinExistence type="predicted"/>
<dbReference type="Proteomes" id="UP000694864">
    <property type="component" value="Chromosome 11"/>
</dbReference>
<comment type="subcellular location">
    <subcellularLocation>
        <location evidence="1">Nucleus</location>
    </subcellularLocation>
</comment>
<dbReference type="RefSeq" id="XP_019087527.1">
    <property type="nucleotide sequence ID" value="XM_019231982.1"/>
</dbReference>
<evidence type="ECO:0000256" key="5">
    <source>
        <dbReference type="ARBA" id="ARBA00023242"/>
    </source>
</evidence>
<evidence type="ECO:0000256" key="1">
    <source>
        <dbReference type="ARBA" id="ARBA00004123"/>
    </source>
</evidence>
<feature type="region of interest" description="Disordered" evidence="6">
    <location>
        <begin position="262"/>
        <end position="282"/>
    </location>
</feature>
<dbReference type="GeneID" id="104728435"/>
<keyword evidence="3" id="KW-0238">DNA-binding</keyword>
<feature type="compositionally biased region" description="Basic and acidic residues" evidence="6">
    <location>
        <begin position="269"/>
        <end position="282"/>
    </location>
</feature>
<evidence type="ECO:0000259" key="7">
    <source>
        <dbReference type="PROSITE" id="PS51369"/>
    </source>
</evidence>